<evidence type="ECO:0000313" key="2">
    <source>
        <dbReference type="EMBL" id="GAL01787.1"/>
    </source>
</evidence>
<dbReference type="Proteomes" id="UP000028980">
    <property type="component" value="Unassembled WGS sequence"/>
</dbReference>
<dbReference type="Proteomes" id="UP000029226">
    <property type="component" value="Unassembled WGS sequence"/>
</dbReference>
<comment type="caution">
    <text evidence="1">The sequence shown here is derived from an EMBL/GenBank/DDBJ whole genome shotgun (WGS) entry which is preliminary data.</text>
</comment>
<name>A0A081D927_NONUL</name>
<accession>A0A081D927</accession>
<organism evidence="1 4">
    <name type="scientific">Nonlabens ulvanivorans</name>
    <name type="common">Persicivirga ulvanivorans</name>
    <dbReference type="NCBI Taxonomy" id="906888"/>
    <lineage>
        <taxon>Bacteria</taxon>
        <taxon>Pseudomonadati</taxon>
        <taxon>Bacteroidota</taxon>
        <taxon>Flavobacteriia</taxon>
        <taxon>Flavobacteriales</taxon>
        <taxon>Flavobacteriaceae</taxon>
        <taxon>Nonlabens</taxon>
    </lineage>
</organism>
<evidence type="ECO:0000313" key="1">
    <source>
        <dbReference type="EMBL" id="GAK75423.1"/>
    </source>
</evidence>
<dbReference type="EMBL" id="BBNT01000007">
    <property type="protein sequence ID" value="GAL75876.1"/>
    <property type="molecule type" value="Genomic_DNA"/>
</dbReference>
<evidence type="ECO:0008006" key="7">
    <source>
        <dbReference type="Google" id="ProtNLM"/>
    </source>
</evidence>
<dbReference type="InterPro" id="IPR016181">
    <property type="entry name" value="Acyl_CoA_acyltransferase"/>
</dbReference>
<evidence type="ECO:0000313" key="4">
    <source>
        <dbReference type="Proteomes" id="UP000028980"/>
    </source>
</evidence>
<proteinExistence type="predicted"/>
<evidence type="ECO:0000313" key="5">
    <source>
        <dbReference type="Proteomes" id="UP000029226"/>
    </source>
</evidence>
<protein>
    <recommendedName>
        <fullName evidence="7">BioF2-like acetyltransferase domain-containing protein</fullName>
    </recommendedName>
</protein>
<evidence type="ECO:0000313" key="3">
    <source>
        <dbReference type="EMBL" id="GAL75876.1"/>
    </source>
</evidence>
<dbReference type="AlphaFoldDB" id="A0A081D927"/>
<dbReference type="SUPFAM" id="SSF55729">
    <property type="entry name" value="Acyl-CoA N-acyltransferases (Nat)"/>
    <property type="match status" value="1"/>
</dbReference>
<sequence>MNYHQDRFEDASLMVYYNDKLVACVPGNSVGDQFYSHQGLTYGGVFMKLETSNELMIAILTEIIFYLKTHYLSVEIRWQPAIYNRHHLHTIKQFEFLDFNTYQALHNLHLNLRNEFNISSKKTSGYRNGKFDELRLVINNDFKIFWDDILEPQLKARHQTSPVHSLAEIELLASRFPDQIKQFLVYESDNLLAGVTFFIKGTIVKSQYAAATLDGMKKSALDFLYIEASKKFKDLNYNYIDYGHVNESDGSVNRGLQRFKEELGAINQPVFRSRWSKI</sequence>
<evidence type="ECO:0000313" key="6">
    <source>
        <dbReference type="Proteomes" id="UP000029647"/>
    </source>
</evidence>
<dbReference type="EMBL" id="BBLG01000002">
    <property type="protein sequence ID" value="GAK75423.1"/>
    <property type="molecule type" value="Genomic_DNA"/>
</dbReference>
<dbReference type="Proteomes" id="UP000029647">
    <property type="component" value="Unassembled WGS sequence"/>
</dbReference>
<reference evidence="4 5" key="1">
    <citation type="journal article" date="2014" name="Genome Announc.">
        <title>Draft Genome Sequences of Marine Flavobacterium Nonlabens Strains NR17, NR24, NR27, NR32, NR33, and Ara13.</title>
        <authorList>
            <person name="Nakanishi M."/>
            <person name="Meirelles P."/>
            <person name="Suzuki R."/>
            <person name="Takatani N."/>
            <person name="Mino S."/>
            <person name="Suda W."/>
            <person name="Oshima K."/>
            <person name="Hattori M."/>
            <person name="Ohkuma M."/>
            <person name="Hosokawa M."/>
            <person name="Miyashita K."/>
            <person name="Thompson F.L."/>
            <person name="Niwa A."/>
            <person name="Sawabe T."/>
            <person name="Sawabe T."/>
        </authorList>
    </citation>
    <scope>NUCLEOTIDE SEQUENCE [LARGE SCALE GENOMIC DNA]</scope>
    <source>
        <strain evidence="3">JCM 19275</strain>
        <strain evidence="1">JCM 19296</strain>
        <strain evidence="2">JCM 19314</strain>
        <strain evidence="6">JCM19275</strain>
        <strain evidence="4">JCM19296</strain>
        <strain evidence="5">JCM19314</strain>
    </source>
</reference>
<dbReference type="EMBL" id="BBMM01000014">
    <property type="protein sequence ID" value="GAL01787.1"/>
    <property type="molecule type" value="Genomic_DNA"/>
</dbReference>
<gene>
    <name evidence="3" type="ORF">JCM19275_100</name>
    <name evidence="1" type="ORF">JCM19296_1015</name>
    <name evidence="2" type="ORF">JCM19314_1507</name>
</gene>
<dbReference type="Gene3D" id="3.40.630.30">
    <property type="match status" value="1"/>
</dbReference>